<proteinExistence type="inferred from homology"/>
<dbReference type="OMA" id="SYYKEFC"/>
<evidence type="ECO:0000256" key="1">
    <source>
        <dbReference type="ARBA" id="ARBA00007946"/>
    </source>
</evidence>
<dbReference type="GO" id="GO:0016838">
    <property type="term" value="F:carbon-oxygen lyase activity, acting on phosphates"/>
    <property type="evidence" value="ECO:0007669"/>
    <property type="project" value="InterPro"/>
</dbReference>
<dbReference type="SFLD" id="SFLDG01021">
    <property type="entry name" value="Trichodiene_Synthase_Like"/>
    <property type="match status" value="1"/>
</dbReference>
<reference evidence="4" key="1">
    <citation type="journal article" date="2013" name="Genome Announc.">
        <title>Draft genome sequence of the grapevine dieback fungus Eutypa lata UCR-EL1.</title>
        <authorList>
            <person name="Blanco-Ulate B."/>
            <person name="Rolshausen P.E."/>
            <person name="Cantu D."/>
        </authorList>
    </citation>
    <scope>NUCLEOTIDE SEQUENCE [LARGE SCALE GENOMIC DNA]</scope>
    <source>
        <strain evidence="4">UCR-EL1</strain>
    </source>
</reference>
<dbReference type="EMBL" id="KB705799">
    <property type="protein sequence ID" value="EMR70663.1"/>
    <property type="molecule type" value="Genomic_DNA"/>
</dbReference>
<gene>
    <name evidence="3" type="ORF">UCREL1_2295</name>
</gene>
<sequence>MQPNPKQLAAQLRPLYAELLRDLGYTTAPSLSDERAGDLLAVMYKKAVGFGVPLDTPLSAKGFRLGFSEGALAYPDHPLEVQAYIGLFTWIVVQIDDVINDIKVDADDFQRRFFAGERQTQCLFQALAEILREAYDHWDPVLANILVTSGLNFVTSNLLETREGFQKMSVTKAGRAFPYYYRDLAGITEAYAIFGYPTALFPDIENFLEAIPDMALFINIFNDVISFYKEELADDKRNYIHNRAMCEQKSALKVVKEVKGEVVDCVTRIRTILKGRGIYAESWEKHMRGHISMHTTNPRYRLSELGLGEKHPFPEALFKEAEALARGGGGGGGKQVQ</sequence>
<evidence type="ECO:0000313" key="4">
    <source>
        <dbReference type="Proteomes" id="UP000012174"/>
    </source>
</evidence>
<dbReference type="OrthoDB" id="2998174at2759"/>
<accession>M7T1F4</accession>
<dbReference type="InterPro" id="IPR008949">
    <property type="entry name" value="Isoprenoid_synthase_dom_sf"/>
</dbReference>
<dbReference type="Proteomes" id="UP000012174">
    <property type="component" value="Unassembled WGS sequence"/>
</dbReference>
<dbReference type="InterPro" id="IPR024652">
    <property type="entry name" value="Trichodiene_synth"/>
</dbReference>
<evidence type="ECO:0000313" key="3">
    <source>
        <dbReference type="EMBL" id="EMR70663.1"/>
    </source>
</evidence>
<dbReference type="KEGG" id="ela:UCREL1_2295"/>
<protein>
    <submittedName>
        <fullName evidence="3">Putative longiborneol synthase protein</fullName>
    </submittedName>
</protein>
<comment type="similarity">
    <text evidence="1">Belongs to the trichodiene synthase family.</text>
</comment>
<evidence type="ECO:0000256" key="2">
    <source>
        <dbReference type="ARBA" id="ARBA00023239"/>
    </source>
</evidence>
<dbReference type="SFLD" id="SFLDS00005">
    <property type="entry name" value="Isoprenoid_Synthase_Type_I"/>
    <property type="match status" value="1"/>
</dbReference>
<dbReference type="eggNOG" id="ENOG502SQ3X">
    <property type="taxonomic scope" value="Eukaryota"/>
</dbReference>
<organism evidence="3 4">
    <name type="scientific">Eutypa lata (strain UCR-EL1)</name>
    <name type="common">Grapevine dieback disease fungus</name>
    <name type="synonym">Eutypa armeniacae</name>
    <dbReference type="NCBI Taxonomy" id="1287681"/>
    <lineage>
        <taxon>Eukaryota</taxon>
        <taxon>Fungi</taxon>
        <taxon>Dikarya</taxon>
        <taxon>Ascomycota</taxon>
        <taxon>Pezizomycotina</taxon>
        <taxon>Sordariomycetes</taxon>
        <taxon>Xylariomycetidae</taxon>
        <taxon>Xylariales</taxon>
        <taxon>Diatrypaceae</taxon>
        <taxon>Eutypa</taxon>
    </lineage>
</organism>
<dbReference type="HOGENOM" id="CLU_052212_0_2_1"/>
<keyword evidence="4" id="KW-1185">Reference proteome</keyword>
<dbReference type="Pfam" id="PF06330">
    <property type="entry name" value="TRI5"/>
    <property type="match status" value="1"/>
</dbReference>
<keyword evidence="2" id="KW-0456">Lyase</keyword>
<dbReference type="Gene3D" id="1.10.600.10">
    <property type="entry name" value="Farnesyl Diphosphate Synthase"/>
    <property type="match status" value="1"/>
</dbReference>
<dbReference type="SUPFAM" id="SSF48576">
    <property type="entry name" value="Terpenoid synthases"/>
    <property type="match status" value="1"/>
</dbReference>
<name>M7T1F4_EUTLA</name>
<dbReference type="AlphaFoldDB" id="M7T1F4"/>
<dbReference type="STRING" id="1287681.M7T1F4"/>